<dbReference type="InterPro" id="IPR021133">
    <property type="entry name" value="HEAT_type_2"/>
</dbReference>
<name>A0A7S2XB05_9EUKA</name>
<dbReference type="PANTHER" id="PTHR12697">
    <property type="entry name" value="PBS LYASE HEAT-LIKE PROTEIN"/>
    <property type="match status" value="1"/>
</dbReference>
<keyword evidence="7 10" id="KW-0503">Monooxygenase</keyword>
<dbReference type="InterPro" id="IPR027517">
    <property type="entry name" value="Deoxyhypusine_hydroxylase"/>
</dbReference>
<feature type="binding site" evidence="10">
    <location>
        <position position="251"/>
    </location>
    <ligand>
        <name>Fe cation</name>
        <dbReference type="ChEBI" id="CHEBI:24875"/>
        <label>2</label>
    </ligand>
</feature>
<dbReference type="SMART" id="SM00567">
    <property type="entry name" value="EZ_HEAT"/>
    <property type="match status" value="6"/>
</dbReference>
<feature type="repeat" description="HEAT" evidence="11">
    <location>
        <begin position="231"/>
        <end position="271"/>
    </location>
</feature>
<feature type="binding site" evidence="10">
    <location>
        <position position="89"/>
    </location>
    <ligand>
        <name>Fe cation</name>
        <dbReference type="ChEBI" id="CHEBI:24875"/>
        <label>1</label>
    </ligand>
</feature>
<evidence type="ECO:0000256" key="10">
    <source>
        <dbReference type="HAMAP-Rule" id="MF_03101"/>
    </source>
</evidence>
<protein>
    <recommendedName>
        <fullName evidence="10">Deoxyhypusine hydroxylase</fullName>
        <shortName evidence="10">DOHH</shortName>
        <ecNumber evidence="10">1.14.99.29</ecNumber>
    </recommendedName>
    <alternativeName>
        <fullName evidence="10">Deoxyhypusine dioxygenase</fullName>
    </alternativeName>
    <alternativeName>
        <fullName evidence="10">Deoxyhypusine monooxygenase</fullName>
    </alternativeName>
</protein>
<dbReference type="PROSITE" id="PS50077">
    <property type="entry name" value="HEAT_REPEAT"/>
    <property type="match status" value="2"/>
</dbReference>
<evidence type="ECO:0000256" key="8">
    <source>
        <dbReference type="ARBA" id="ARBA00023256"/>
    </source>
</evidence>
<comment type="function">
    <text evidence="10">Catalyzes the hydroxylation of the N(6)-(4-aminobutyl)-L-lysine intermediate to form hypusine, an essential post-translational modification only found in mature eIF-5A factor.</text>
</comment>
<dbReference type="PANTHER" id="PTHR12697:SF5">
    <property type="entry name" value="DEOXYHYPUSINE HYDROXYLASE"/>
    <property type="match status" value="1"/>
</dbReference>
<dbReference type="Pfam" id="PF13646">
    <property type="entry name" value="HEAT_2"/>
    <property type="match status" value="2"/>
</dbReference>
<dbReference type="UniPathway" id="UPA00354"/>
<evidence type="ECO:0000256" key="1">
    <source>
        <dbReference type="ARBA" id="ARBA00000068"/>
    </source>
</evidence>
<organism evidence="13">
    <name type="scientific">Lotharella oceanica</name>
    <dbReference type="NCBI Taxonomy" id="641309"/>
    <lineage>
        <taxon>Eukaryota</taxon>
        <taxon>Sar</taxon>
        <taxon>Rhizaria</taxon>
        <taxon>Cercozoa</taxon>
        <taxon>Chlorarachniophyceae</taxon>
        <taxon>Lotharella</taxon>
    </lineage>
</organism>
<reference evidence="13" key="1">
    <citation type="submission" date="2021-01" db="EMBL/GenBank/DDBJ databases">
        <authorList>
            <person name="Corre E."/>
            <person name="Pelletier E."/>
            <person name="Niang G."/>
            <person name="Scheremetjew M."/>
            <person name="Finn R."/>
            <person name="Kale V."/>
            <person name="Holt S."/>
            <person name="Cochrane G."/>
            <person name="Meng A."/>
            <person name="Brown T."/>
            <person name="Cohen L."/>
        </authorList>
    </citation>
    <scope>NUCLEOTIDE SEQUENCE</scope>
    <source>
        <strain evidence="13">CCMP622</strain>
    </source>
</reference>
<evidence type="ECO:0000256" key="5">
    <source>
        <dbReference type="ARBA" id="ARBA00023002"/>
    </source>
</evidence>
<evidence type="ECO:0000256" key="4">
    <source>
        <dbReference type="ARBA" id="ARBA00022737"/>
    </source>
</evidence>
<evidence type="ECO:0000256" key="12">
    <source>
        <dbReference type="SAM" id="MobiDB-lite"/>
    </source>
</evidence>
<keyword evidence="4" id="KW-0677">Repeat</keyword>
<dbReference type="InterPro" id="IPR004155">
    <property type="entry name" value="PBS_lyase_HEAT"/>
</dbReference>
<dbReference type="Pfam" id="PF03130">
    <property type="entry name" value="HEAT_PBS"/>
    <property type="match status" value="1"/>
</dbReference>
<dbReference type="FunFam" id="1.25.10.10:FF:000099">
    <property type="entry name" value="Deoxyhypusine hydroxylase"/>
    <property type="match status" value="1"/>
</dbReference>
<comment type="catalytic activity">
    <reaction evidence="1 10">
        <text>[eIF5A protein]-deoxyhypusine + AH2 + O2 = [eIF5A protein]-hypusine + A + H2O</text>
        <dbReference type="Rhea" id="RHEA:14101"/>
        <dbReference type="Rhea" id="RHEA-COMP:10144"/>
        <dbReference type="Rhea" id="RHEA-COMP:12592"/>
        <dbReference type="ChEBI" id="CHEBI:13193"/>
        <dbReference type="ChEBI" id="CHEBI:15377"/>
        <dbReference type="ChEBI" id="CHEBI:15379"/>
        <dbReference type="ChEBI" id="CHEBI:17499"/>
        <dbReference type="ChEBI" id="CHEBI:82657"/>
        <dbReference type="ChEBI" id="CHEBI:91175"/>
        <dbReference type="EC" id="1.14.99.29"/>
    </reaction>
</comment>
<accession>A0A7S2XB05</accession>
<comment type="cofactor">
    <cofactor evidence="10">
        <name>Fe(2+)</name>
        <dbReference type="ChEBI" id="CHEBI:29033"/>
    </cofactor>
    <text evidence="10">Binds 2 Fe(2+) ions per subunit.</text>
</comment>
<feature type="binding site" evidence="10">
    <location>
        <position position="57"/>
    </location>
    <ligand>
        <name>Fe cation</name>
        <dbReference type="ChEBI" id="CHEBI:24875"/>
        <label>1</label>
    </ligand>
</feature>
<dbReference type="HAMAP" id="MF_03101">
    <property type="entry name" value="Deoxyhypusine_hydroxylase"/>
    <property type="match status" value="1"/>
</dbReference>
<comment type="similarity">
    <text evidence="10">Belongs to the deoxyhypusine hydroxylase family.</text>
</comment>
<dbReference type="GO" id="GO:0019135">
    <property type="term" value="F:deoxyhypusine monooxygenase activity"/>
    <property type="evidence" value="ECO:0007669"/>
    <property type="project" value="UniProtKB-UniRule"/>
</dbReference>
<keyword evidence="6 10" id="KW-0408">Iron</keyword>
<feature type="binding site" evidence="10">
    <location>
        <position position="250"/>
    </location>
    <ligand>
        <name>Fe cation</name>
        <dbReference type="ChEBI" id="CHEBI:24875"/>
        <label>2</label>
    </ligand>
</feature>
<feature type="binding site" evidence="10">
    <location>
        <position position="56"/>
    </location>
    <ligand>
        <name>Fe cation</name>
        <dbReference type="ChEBI" id="CHEBI:24875"/>
        <label>1</label>
    </ligand>
</feature>
<sequence length="303" mass="33223">MEKPPPIKDLARDLADPKCPIGRRMRTVFYLKLHGGKDAISALEGGLISDSVLLNHEICYVLGQMQDPLAVPVLNKVLVDEKAHPVVRHEAAEALGAIGIEESLELLRKYAKSPVTEVAETCELAIDSVLHQLEQKKKAASESKTTKGTQSKYLSVDPAPAEKDETDVTKLQTTLNDTKKRLFDRYRAMFALRDLGTKESVEALATAFGDKSAIVRHEIAYVMGQMRHVAAVPHLKKVLEDAAEHSMVRHEAAEALGSISNSESVEILNGYKADKQRIVSESCKVALDIAEDWGAETTTTADE</sequence>
<keyword evidence="5 10" id="KW-0560">Oxidoreductase</keyword>
<dbReference type="SUPFAM" id="SSF48371">
    <property type="entry name" value="ARM repeat"/>
    <property type="match status" value="1"/>
</dbReference>
<dbReference type="EMBL" id="HBHP01016517">
    <property type="protein sequence ID" value="CAD9764594.1"/>
    <property type="molecule type" value="Transcribed_RNA"/>
</dbReference>
<feature type="binding site" evidence="10">
    <location>
        <position position="90"/>
    </location>
    <ligand>
        <name>Fe cation</name>
        <dbReference type="ChEBI" id="CHEBI:24875"/>
        <label>1</label>
    </ligand>
</feature>
<evidence type="ECO:0000256" key="9">
    <source>
        <dbReference type="ARBA" id="ARBA00045876"/>
    </source>
</evidence>
<dbReference type="GO" id="GO:0046872">
    <property type="term" value="F:metal ion binding"/>
    <property type="evidence" value="ECO:0007669"/>
    <property type="project" value="UniProtKB-KW"/>
</dbReference>
<proteinExistence type="inferred from homology"/>
<keyword evidence="8 10" id="KW-0386">Hypusine biosynthesis</keyword>
<feature type="repeat" description="HEAT" evidence="11">
    <location>
        <begin position="70"/>
        <end position="110"/>
    </location>
</feature>
<gene>
    <name evidence="13" type="ORF">LSP00402_LOCUS10236</name>
</gene>
<dbReference type="InterPro" id="IPR011989">
    <property type="entry name" value="ARM-like"/>
</dbReference>
<evidence type="ECO:0000256" key="7">
    <source>
        <dbReference type="ARBA" id="ARBA00023033"/>
    </source>
</evidence>
<evidence type="ECO:0000256" key="11">
    <source>
        <dbReference type="PROSITE-ProRule" id="PRU00103"/>
    </source>
</evidence>
<dbReference type="Gene3D" id="1.25.10.10">
    <property type="entry name" value="Leucine-rich Repeat Variant"/>
    <property type="match status" value="2"/>
</dbReference>
<evidence type="ECO:0000256" key="2">
    <source>
        <dbReference type="ARBA" id="ARBA00005041"/>
    </source>
</evidence>
<dbReference type="InterPro" id="IPR016024">
    <property type="entry name" value="ARM-type_fold"/>
</dbReference>
<feature type="binding site" evidence="10">
    <location>
        <position position="217"/>
    </location>
    <ligand>
        <name>Fe cation</name>
        <dbReference type="ChEBI" id="CHEBI:24875"/>
        <label>2</label>
    </ligand>
</feature>
<comment type="pathway">
    <text evidence="2 10">Protein modification; eIF5A hypusination.</text>
</comment>
<keyword evidence="3 10" id="KW-0479">Metal-binding</keyword>
<evidence type="ECO:0000256" key="6">
    <source>
        <dbReference type="ARBA" id="ARBA00023004"/>
    </source>
</evidence>
<evidence type="ECO:0000313" key="13">
    <source>
        <dbReference type="EMBL" id="CAD9764594.1"/>
    </source>
</evidence>
<dbReference type="EC" id="1.14.99.29" evidence="10"/>
<dbReference type="AlphaFoldDB" id="A0A7S2XB05"/>
<evidence type="ECO:0000256" key="3">
    <source>
        <dbReference type="ARBA" id="ARBA00022723"/>
    </source>
</evidence>
<feature type="binding site" evidence="10">
    <location>
        <position position="218"/>
    </location>
    <ligand>
        <name>Fe cation</name>
        <dbReference type="ChEBI" id="CHEBI:24875"/>
        <label>2</label>
    </ligand>
</feature>
<feature type="region of interest" description="Disordered" evidence="12">
    <location>
        <begin position="139"/>
        <end position="165"/>
    </location>
</feature>
<comment type="function">
    <text evidence="9">Catalyzes the hydroxylation of the N(6)-(4-aminobutyl)-L-lysine intermediate produced by deoxyhypusine synthase/DHPS on a critical lysine of the eukaryotic translation initiation factor 5A/eIF-5A. This is the second step of the post-translational modification of that lysine into an unusual amino acid residue named hypusine. Hypusination is unique to mature eIF-5A factor and is essential for its function.</text>
</comment>